<dbReference type="Proteomes" id="UP001163603">
    <property type="component" value="Chromosome 14"/>
</dbReference>
<keyword evidence="2" id="KW-1185">Reference proteome</keyword>
<evidence type="ECO:0000313" key="1">
    <source>
        <dbReference type="EMBL" id="KAJ0010911.1"/>
    </source>
</evidence>
<name>A0ACC0X7T0_9ROSI</name>
<reference evidence="2" key="1">
    <citation type="journal article" date="2023" name="G3 (Bethesda)">
        <title>Genome assembly and association tests identify interacting loci associated with vigor, precocity, and sex in interspecific pistachio rootstocks.</title>
        <authorList>
            <person name="Palmer W."/>
            <person name="Jacygrad E."/>
            <person name="Sagayaradj S."/>
            <person name="Cavanaugh K."/>
            <person name="Han R."/>
            <person name="Bertier L."/>
            <person name="Beede B."/>
            <person name="Kafkas S."/>
            <person name="Golino D."/>
            <person name="Preece J."/>
            <person name="Michelmore R."/>
        </authorList>
    </citation>
    <scope>NUCLEOTIDE SEQUENCE [LARGE SCALE GENOMIC DNA]</scope>
</reference>
<dbReference type="EMBL" id="CM047749">
    <property type="protein sequence ID" value="KAJ0010911.1"/>
    <property type="molecule type" value="Genomic_DNA"/>
</dbReference>
<gene>
    <name evidence="1" type="ORF">Pint_33414</name>
</gene>
<accession>A0ACC0X7T0</accession>
<evidence type="ECO:0000313" key="2">
    <source>
        <dbReference type="Proteomes" id="UP001163603"/>
    </source>
</evidence>
<comment type="caution">
    <text evidence="1">The sequence shown here is derived from an EMBL/GenBank/DDBJ whole genome shotgun (WGS) entry which is preliminary data.</text>
</comment>
<organism evidence="1 2">
    <name type="scientific">Pistacia integerrima</name>
    <dbReference type="NCBI Taxonomy" id="434235"/>
    <lineage>
        <taxon>Eukaryota</taxon>
        <taxon>Viridiplantae</taxon>
        <taxon>Streptophyta</taxon>
        <taxon>Embryophyta</taxon>
        <taxon>Tracheophyta</taxon>
        <taxon>Spermatophyta</taxon>
        <taxon>Magnoliopsida</taxon>
        <taxon>eudicotyledons</taxon>
        <taxon>Gunneridae</taxon>
        <taxon>Pentapetalae</taxon>
        <taxon>rosids</taxon>
        <taxon>malvids</taxon>
        <taxon>Sapindales</taxon>
        <taxon>Anacardiaceae</taxon>
        <taxon>Pistacia</taxon>
    </lineage>
</organism>
<sequence>MGVEKQILTPRTGPKPTAGQKVTVHCTDYDYFLVATPKMVISLKSSGGEDFSSTLLLHLECQII</sequence>
<protein>
    <submittedName>
        <fullName evidence="1">Uncharacterized protein</fullName>
    </submittedName>
</protein>
<proteinExistence type="predicted"/>